<comment type="caution">
    <text evidence="1">The sequence shown here is derived from an EMBL/GenBank/DDBJ whole genome shotgun (WGS) entry which is preliminary data.</text>
</comment>
<keyword evidence="2" id="KW-1185">Reference proteome</keyword>
<evidence type="ECO:0000313" key="2">
    <source>
        <dbReference type="Proteomes" id="UP000499080"/>
    </source>
</evidence>
<organism evidence="1 2">
    <name type="scientific">Araneus ventricosus</name>
    <name type="common">Orbweaver spider</name>
    <name type="synonym">Epeira ventricosa</name>
    <dbReference type="NCBI Taxonomy" id="182803"/>
    <lineage>
        <taxon>Eukaryota</taxon>
        <taxon>Metazoa</taxon>
        <taxon>Ecdysozoa</taxon>
        <taxon>Arthropoda</taxon>
        <taxon>Chelicerata</taxon>
        <taxon>Arachnida</taxon>
        <taxon>Araneae</taxon>
        <taxon>Araneomorphae</taxon>
        <taxon>Entelegynae</taxon>
        <taxon>Araneoidea</taxon>
        <taxon>Araneidae</taxon>
        <taxon>Araneus</taxon>
    </lineage>
</organism>
<sequence length="106" mass="11950">MLLTVYFQTQLPWLPDSTYDICLSGNSIRHFETSWATCNNATAIKLMIPFAYKSRDAAGSIERVREGRAAEGRRAAHGVSPFDSITDLRFGGKKQEMLSTVRFFVQ</sequence>
<reference evidence="1 2" key="1">
    <citation type="journal article" date="2019" name="Sci. Rep.">
        <title>Orb-weaving spider Araneus ventricosus genome elucidates the spidroin gene catalogue.</title>
        <authorList>
            <person name="Kono N."/>
            <person name="Nakamura H."/>
            <person name="Ohtoshi R."/>
            <person name="Moran D.A.P."/>
            <person name="Shinohara A."/>
            <person name="Yoshida Y."/>
            <person name="Fujiwara M."/>
            <person name="Mori M."/>
            <person name="Tomita M."/>
            <person name="Arakawa K."/>
        </authorList>
    </citation>
    <scope>NUCLEOTIDE SEQUENCE [LARGE SCALE GENOMIC DNA]</scope>
</reference>
<protein>
    <submittedName>
        <fullName evidence="1">Uncharacterized protein</fullName>
    </submittedName>
</protein>
<proteinExistence type="predicted"/>
<gene>
    <name evidence="1" type="ORF">AVEN_57674_1</name>
</gene>
<dbReference type="AlphaFoldDB" id="A0A4Y2V6W0"/>
<evidence type="ECO:0000313" key="1">
    <source>
        <dbReference type="EMBL" id="GBO21019.1"/>
    </source>
</evidence>
<dbReference type="Proteomes" id="UP000499080">
    <property type="component" value="Unassembled WGS sequence"/>
</dbReference>
<name>A0A4Y2V6W0_ARAVE</name>
<dbReference type="EMBL" id="BGPR01044290">
    <property type="protein sequence ID" value="GBO21019.1"/>
    <property type="molecule type" value="Genomic_DNA"/>
</dbReference>
<accession>A0A4Y2V6W0</accession>